<evidence type="ECO:0000313" key="2">
    <source>
        <dbReference type="EMBL" id="CAB4197388.1"/>
    </source>
</evidence>
<organism evidence="2">
    <name type="scientific">uncultured Caudovirales phage</name>
    <dbReference type="NCBI Taxonomy" id="2100421"/>
    <lineage>
        <taxon>Viruses</taxon>
        <taxon>Duplodnaviria</taxon>
        <taxon>Heunggongvirae</taxon>
        <taxon>Uroviricota</taxon>
        <taxon>Caudoviricetes</taxon>
        <taxon>Peduoviridae</taxon>
        <taxon>Maltschvirus</taxon>
        <taxon>Maltschvirus maltsch</taxon>
    </lineage>
</organism>
<protein>
    <recommendedName>
        <fullName evidence="1">N-acetyltransferase domain-containing protein</fullName>
    </recommendedName>
</protein>
<proteinExistence type="predicted"/>
<feature type="domain" description="N-acetyltransferase" evidence="1">
    <location>
        <begin position="2"/>
        <end position="157"/>
    </location>
</feature>
<dbReference type="InterPro" id="IPR016181">
    <property type="entry name" value="Acyl_CoA_acyltransferase"/>
</dbReference>
<dbReference type="Gene3D" id="3.40.630.30">
    <property type="match status" value="1"/>
</dbReference>
<name>A0A6J5RUV0_9CAUD</name>
<dbReference type="PROSITE" id="PS51186">
    <property type="entry name" value="GNAT"/>
    <property type="match status" value="1"/>
</dbReference>
<dbReference type="InterPro" id="IPR000182">
    <property type="entry name" value="GNAT_dom"/>
</dbReference>
<sequence>MYTVRDAKDIEVFQLVDISRAVLAESPTYTNMLFDAEKSANYIYGAIMKHDGWFLRVIADENDRIVGGLLGCIETTVFGPDKIAYDVTIMMEIEHRGRCVKQLVQIVEEFKQWGINNGAKLIKLGVSSGINIEKASMFFEHMGFERIGAMHGYKVGA</sequence>
<dbReference type="EMBL" id="LR797264">
    <property type="protein sequence ID" value="CAB4197388.1"/>
    <property type="molecule type" value="Genomic_DNA"/>
</dbReference>
<dbReference type="GO" id="GO:0016747">
    <property type="term" value="F:acyltransferase activity, transferring groups other than amino-acyl groups"/>
    <property type="evidence" value="ECO:0007669"/>
    <property type="project" value="InterPro"/>
</dbReference>
<reference evidence="2" key="1">
    <citation type="submission" date="2020-05" db="EMBL/GenBank/DDBJ databases">
        <authorList>
            <person name="Chiriac C."/>
            <person name="Salcher M."/>
            <person name="Ghai R."/>
            <person name="Kavagutti S V."/>
        </authorList>
    </citation>
    <scope>NUCLEOTIDE SEQUENCE</scope>
</reference>
<dbReference type="SUPFAM" id="SSF55729">
    <property type="entry name" value="Acyl-CoA N-acyltransferases (Nat)"/>
    <property type="match status" value="1"/>
</dbReference>
<gene>
    <name evidence="2" type="ORF">UFOVP1323_25</name>
</gene>
<accession>A0A6J5RUV0</accession>
<evidence type="ECO:0000259" key="1">
    <source>
        <dbReference type="PROSITE" id="PS51186"/>
    </source>
</evidence>